<evidence type="ECO:0000256" key="1">
    <source>
        <dbReference type="SAM" id="Phobius"/>
    </source>
</evidence>
<evidence type="ECO:0000313" key="2">
    <source>
        <dbReference type="EMBL" id="MQX52974.1"/>
    </source>
</evidence>
<protein>
    <submittedName>
        <fullName evidence="2">Flp family type IVb pilin</fullName>
    </submittedName>
</protein>
<dbReference type="Proteomes" id="UP000469421">
    <property type="component" value="Unassembled WGS sequence"/>
</dbReference>
<accession>A0A6N7LUT7</accession>
<dbReference type="InterPro" id="IPR007047">
    <property type="entry name" value="Flp_Fap"/>
</dbReference>
<keyword evidence="1" id="KW-0472">Membrane</keyword>
<dbReference type="AlphaFoldDB" id="A0A6N7LUT7"/>
<keyword evidence="3" id="KW-1185">Reference proteome</keyword>
<feature type="transmembrane region" description="Helical" evidence="1">
    <location>
        <begin position="20"/>
        <end position="39"/>
    </location>
</feature>
<dbReference type="EMBL" id="WIRE01000001">
    <property type="protein sequence ID" value="MQX52974.1"/>
    <property type="molecule type" value="Genomic_DNA"/>
</dbReference>
<comment type="caution">
    <text evidence="2">The sequence shown here is derived from an EMBL/GenBank/DDBJ whole genome shotgun (WGS) entry which is preliminary data.</text>
</comment>
<dbReference type="Pfam" id="PF04964">
    <property type="entry name" value="Flp_Fap"/>
    <property type="match status" value="1"/>
</dbReference>
<keyword evidence="1" id="KW-1133">Transmembrane helix</keyword>
<gene>
    <name evidence="2" type="ORF">GFN93_06905</name>
</gene>
<dbReference type="RefSeq" id="WP_153500025.1">
    <property type="nucleotide sequence ID" value="NZ_WIRE01000001.1"/>
</dbReference>
<name>A0A6N7LUT7_9GAMM</name>
<proteinExistence type="predicted"/>
<keyword evidence="1" id="KW-0812">Transmembrane</keyword>
<reference evidence="2 3" key="1">
    <citation type="submission" date="2019-10" db="EMBL/GenBank/DDBJ databases">
        <title>Alcanivorax sp.PA15-N-34 draft genome sequence.</title>
        <authorList>
            <person name="Liao X."/>
            <person name="Shao Z."/>
        </authorList>
    </citation>
    <scope>NUCLEOTIDE SEQUENCE [LARGE SCALE GENOMIC DNA]</scope>
    <source>
        <strain evidence="2 3">PA15-N-34</strain>
    </source>
</reference>
<organism evidence="2 3">
    <name type="scientific">Alcanivorax sediminis</name>
    <dbReference type="NCBI Taxonomy" id="2663008"/>
    <lineage>
        <taxon>Bacteria</taxon>
        <taxon>Pseudomonadati</taxon>
        <taxon>Pseudomonadota</taxon>
        <taxon>Gammaproteobacteria</taxon>
        <taxon>Oceanospirillales</taxon>
        <taxon>Alcanivoracaceae</taxon>
        <taxon>Alcanivorax</taxon>
    </lineage>
</organism>
<sequence>MKSLITRFLKEEDGATMVEYAILVALISVVAIVVIGSVGGKVDDAFQSVDDAMS</sequence>
<evidence type="ECO:0000313" key="3">
    <source>
        <dbReference type="Proteomes" id="UP000469421"/>
    </source>
</evidence>